<gene>
    <name evidence="1" type="ORF">CONLIGDRAFT_222570</name>
</gene>
<keyword evidence="2" id="KW-1185">Reference proteome</keyword>
<dbReference type="Proteomes" id="UP000182658">
    <property type="component" value="Unassembled WGS sequence"/>
</dbReference>
<accession>A0A1J7I4H2</accession>
<reference evidence="1 2" key="1">
    <citation type="submission" date="2016-10" db="EMBL/GenBank/DDBJ databases">
        <title>Draft genome sequence of Coniochaeta ligniaria NRRL30616, a lignocellulolytic fungus for bioabatement of inhibitors in plant biomass hydrolysates.</title>
        <authorList>
            <consortium name="DOE Joint Genome Institute"/>
            <person name="Jimenez D.J."/>
            <person name="Hector R.E."/>
            <person name="Riley R."/>
            <person name="Sun H."/>
            <person name="Grigoriev I.V."/>
            <person name="Van Elsas J.D."/>
            <person name="Nichols N.N."/>
        </authorList>
    </citation>
    <scope>NUCLEOTIDE SEQUENCE [LARGE SCALE GENOMIC DNA]</scope>
    <source>
        <strain evidence="1 2">NRRL 30616</strain>
    </source>
</reference>
<proteinExistence type="predicted"/>
<evidence type="ECO:0000313" key="2">
    <source>
        <dbReference type="Proteomes" id="UP000182658"/>
    </source>
</evidence>
<evidence type="ECO:0000313" key="1">
    <source>
        <dbReference type="EMBL" id="OIW22438.1"/>
    </source>
</evidence>
<sequence length="183" mass="20194">MERNYYGQDPNIHAHAISSRYIVSIDTRQSHGQIPALCSDDFDVYPCCNPYQNPTGLAMSHDVRFDTNLPRHRHLLGFRNTDVASRHYCQQRRGESIRDTLAAKPSSISCLSSSLSASPSTTSGCEILRVFVLSTVNLGPSTEPVQRLRLVVHILHLHGSVVYASMAVSVRDCELPVATIASS</sequence>
<organism evidence="1 2">
    <name type="scientific">Coniochaeta ligniaria NRRL 30616</name>
    <dbReference type="NCBI Taxonomy" id="1408157"/>
    <lineage>
        <taxon>Eukaryota</taxon>
        <taxon>Fungi</taxon>
        <taxon>Dikarya</taxon>
        <taxon>Ascomycota</taxon>
        <taxon>Pezizomycotina</taxon>
        <taxon>Sordariomycetes</taxon>
        <taxon>Sordariomycetidae</taxon>
        <taxon>Coniochaetales</taxon>
        <taxon>Coniochaetaceae</taxon>
        <taxon>Coniochaeta</taxon>
    </lineage>
</organism>
<dbReference type="EMBL" id="KV875114">
    <property type="protein sequence ID" value="OIW22438.1"/>
    <property type="molecule type" value="Genomic_DNA"/>
</dbReference>
<dbReference type="AlphaFoldDB" id="A0A1J7I4H2"/>
<protein>
    <submittedName>
        <fullName evidence="1">Uncharacterized protein</fullName>
    </submittedName>
</protein>
<dbReference type="InParanoid" id="A0A1J7I4H2"/>
<name>A0A1J7I4H2_9PEZI</name>